<keyword evidence="3" id="KW-1185">Reference proteome</keyword>
<dbReference type="OrthoDB" id="2424990at2759"/>
<accession>A0A4P9WB59</accession>
<name>A0A4P9WB59_9FUNG</name>
<sequence length="228" mass="24804">MKNSERLAFVNFLEVKKNFLLITGGAVGGKTVDADGKQRGKMGRAPKGGQGLTKKDSYKSLLHEVAQPLSKGEAAIEWKDHAQVKSWYTSNMKLYKSASERMKSPKGFRLTADEYGKWCTTLEEWCEDVSSETTAPIDANLTEQRTQTGGSSSDLRDLGLDIPGSDTQEDNDDEVEALTSFSEPLYEIIKDNVNTTAPPMSDLAPTPRSSKKPAAGSSIASKKPLALP</sequence>
<reference evidence="3" key="1">
    <citation type="journal article" date="2018" name="Nat. Microbiol.">
        <title>Leveraging single-cell genomics to expand the fungal tree of life.</title>
        <authorList>
            <person name="Ahrendt S.R."/>
            <person name="Quandt C.A."/>
            <person name="Ciobanu D."/>
            <person name="Clum A."/>
            <person name="Salamov A."/>
            <person name="Andreopoulos B."/>
            <person name="Cheng J.F."/>
            <person name="Woyke T."/>
            <person name="Pelin A."/>
            <person name="Henrissat B."/>
            <person name="Reynolds N.K."/>
            <person name="Benny G.L."/>
            <person name="Smith M.E."/>
            <person name="James T.Y."/>
            <person name="Grigoriev I.V."/>
        </authorList>
    </citation>
    <scope>NUCLEOTIDE SEQUENCE [LARGE SCALE GENOMIC DNA]</scope>
</reference>
<feature type="compositionally biased region" description="Polar residues" evidence="1">
    <location>
        <begin position="143"/>
        <end position="153"/>
    </location>
</feature>
<proteinExistence type="predicted"/>
<dbReference type="EMBL" id="KZ997368">
    <property type="protein sequence ID" value="RKO87506.1"/>
    <property type="molecule type" value="Genomic_DNA"/>
</dbReference>
<feature type="region of interest" description="Disordered" evidence="1">
    <location>
        <begin position="32"/>
        <end position="53"/>
    </location>
</feature>
<dbReference type="Proteomes" id="UP000269721">
    <property type="component" value="Unassembled WGS sequence"/>
</dbReference>
<evidence type="ECO:0000313" key="2">
    <source>
        <dbReference type="EMBL" id="RKO87506.1"/>
    </source>
</evidence>
<organism evidence="2 3">
    <name type="scientific">Blyttiomyces helicus</name>
    <dbReference type="NCBI Taxonomy" id="388810"/>
    <lineage>
        <taxon>Eukaryota</taxon>
        <taxon>Fungi</taxon>
        <taxon>Fungi incertae sedis</taxon>
        <taxon>Chytridiomycota</taxon>
        <taxon>Chytridiomycota incertae sedis</taxon>
        <taxon>Chytridiomycetes</taxon>
        <taxon>Chytridiomycetes incertae sedis</taxon>
        <taxon>Blyttiomyces</taxon>
    </lineage>
</organism>
<dbReference type="AlphaFoldDB" id="A0A4P9WB59"/>
<feature type="region of interest" description="Disordered" evidence="1">
    <location>
        <begin position="143"/>
        <end position="228"/>
    </location>
</feature>
<evidence type="ECO:0000256" key="1">
    <source>
        <dbReference type="SAM" id="MobiDB-lite"/>
    </source>
</evidence>
<gene>
    <name evidence="2" type="ORF">BDK51DRAFT_38722</name>
</gene>
<protein>
    <submittedName>
        <fullName evidence="2">Uncharacterized protein</fullName>
    </submittedName>
</protein>
<evidence type="ECO:0000313" key="3">
    <source>
        <dbReference type="Proteomes" id="UP000269721"/>
    </source>
</evidence>
<feature type="compositionally biased region" description="Acidic residues" evidence="1">
    <location>
        <begin position="167"/>
        <end position="176"/>
    </location>
</feature>